<dbReference type="PROSITE" id="PS51257">
    <property type="entry name" value="PROKAR_LIPOPROTEIN"/>
    <property type="match status" value="1"/>
</dbReference>
<comment type="caution">
    <text evidence="1">The sequence shown here is derived from an EMBL/GenBank/DDBJ whole genome shotgun (WGS) entry which is preliminary data.</text>
</comment>
<name>A0ABR7LKH5_9ACTN</name>
<keyword evidence="2" id="KW-1185">Reference proteome</keyword>
<evidence type="ECO:0000313" key="1">
    <source>
        <dbReference type="EMBL" id="MBC6464982.1"/>
    </source>
</evidence>
<sequence length="146" mass="15615">MTGALSRRPWDPPRMYSWSVVGGAGAGACGVTDDHELALGKVVDALTSAPAGSRGLVHRVCLSLIRTAYVYEGLVARCRIDPAGDAVWDDLPPPSTWTSLRPVFTDPGQVLGDAIPPEAITNGLVDIQAHKERIEETTSSTSTYRR</sequence>
<accession>A0ABR7LKH5</accession>
<reference evidence="1 2" key="1">
    <citation type="submission" date="2020-06" db="EMBL/GenBank/DDBJ databases">
        <title>Actinomadura xiongansis sp. nov., isolated from soil of Baiyangdian.</title>
        <authorList>
            <person name="Zhang X."/>
        </authorList>
    </citation>
    <scope>NUCLEOTIDE SEQUENCE [LARGE SCALE GENOMIC DNA]</scope>
    <source>
        <strain evidence="1 2">HBUM206468</strain>
    </source>
</reference>
<gene>
    <name evidence="1" type="ORF">HKK74_05660</name>
</gene>
<protein>
    <submittedName>
        <fullName evidence="1">Uncharacterized protein</fullName>
    </submittedName>
</protein>
<organism evidence="1 2">
    <name type="scientific">Actinomadura alba</name>
    <dbReference type="NCBI Taxonomy" id="406431"/>
    <lineage>
        <taxon>Bacteria</taxon>
        <taxon>Bacillati</taxon>
        <taxon>Actinomycetota</taxon>
        <taxon>Actinomycetes</taxon>
        <taxon>Streptosporangiales</taxon>
        <taxon>Thermomonosporaceae</taxon>
        <taxon>Actinomadura</taxon>
    </lineage>
</organism>
<dbReference type="EMBL" id="JABVEC010000003">
    <property type="protein sequence ID" value="MBC6464982.1"/>
    <property type="molecule type" value="Genomic_DNA"/>
</dbReference>
<proteinExistence type="predicted"/>
<evidence type="ECO:0000313" key="2">
    <source>
        <dbReference type="Proteomes" id="UP000805614"/>
    </source>
</evidence>
<dbReference type="RefSeq" id="WP_187242008.1">
    <property type="nucleotide sequence ID" value="NZ_JABVEC010000003.1"/>
</dbReference>
<dbReference type="Proteomes" id="UP000805614">
    <property type="component" value="Unassembled WGS sequence"/>
</dbReference>